<protein>
    <submittedName>
        <fullName evidence="1">Uncharacterized protein</fullName>
    </submittedName>
</protein>
<sequence length="241" mass="26799">MKKTTLLMIASASMLFANPAVVATPTTSAQPAAPSAATAQTTQPVIVQERMIITKGQGTGMGMMKNQKCNMMHNKMNKRMMKNKMKMNSPFLIQHGLPHLTKMIMPYMNDPEFNLTDAQKAKLLNVRKNTMPVVMKAKLAVKQLRSEIVKASTAGVPSKQLEEKVAKLALIQAEATMAHLKCIEATKEILTKDQMYFLLTNKNKNKNHAKKQMMRQKMMKMKVQQPAMKCAAGKCGQGMSK</sequence>
<gene>
    <name evidence="1" type="ORF">MNB_SV-5-1586</name>
</gene>
<organism evidence="1">
    <name type="scientific">hydrothermal vent metagenome</name>
    <dbReference type="NCBI Taxonomy" id="652676"/>
    <lineage>
        <taxon>unclassified sequences</taxon>
        <taxon>metagenomes</taxon>
        <taxon>ecological metagenomes</taxon>
    </lineage>
</organism>
<reference evidence="1" key="1">
    <citation type="submission" date="2016-10" db="EMBL/GenBank/DDBJ databases">
        <authorList>
            <person name="de Groot N.N."/>
        </authorList>
    </citation>
    <scope>NUCLEOTIDE SEQUENCE</scope>
</reference>
<dbReference type="EMBL" id="FPKX01000055">
    <property type="protein sequence ID" value="SFZ98603.1"/>
    <property type="molecule type" value="Genomic_DNA"/>
</dbReference>
<name>A0A1W1EF11_9ZZZZ</name>
<evidence type="ECO:0000313" key="1">
    <source>
        <dbReference type="EMBL" id="SFZ98603.1"/>
    </source>
</evidence>
<proteinExistence type="predicted"/>
<accession>A0A1W1EF11</accession>
<dbReference type="Gene3D" id="1.20.120.1490">
    <property type="match status" value="1"/>
</dbReference>
<dbReference type="AlphaFoldDB" id="A0A1W1EF11"/>